<dbReference type="Pfam" id="PF00126">
    <property type="entry name" value="HTH_1"/>
    <property type="match status" value="1"/>
</dbReference>
<dbReference type="Gene3D" id="1.10.10.10">
    <property type="entry name" value="Winged helix-like DNA-binding domain superfamily/Winged helix DNA-binding domain"/>
    <property type="match status" value="1"/>
</dbReference>
<evidence type="ECO:0000256" key="2">
    <source>
        <dbReference type="ARBA" id="ARBA00023015"/>
    </source>
</evidence>
<dbReference type="InterPro" id="IPR036388">
    <property type="entry name" value="WH-like_DNA-bd_sf"/>
</dbReference>
<dbReference type="SUPFAM" id="SSF46785">
    <property type="entry name" value="Winged helix' DNA-binding domain"/>
    <property type="match status" value="1"/>
</dbReference>
<dbReference type="PANTHER" id="PTHR30537">
    <property type="entry name" value="HTH-TYPE TRANSCRIPTIONAL REGULATOR"/>
    <property type="match status" value="1"/>
</dbReference>
<dbReference type="InterPro" id="IPR000847">
    <property type="entry name" value="LysR_HTH_N"/>
</dbReference>
<gene>
    <name evidence="6" type="ORF">B0H98_106120</name>
</gene>
<dbReference type="SUPFAM" id="SSF53850">
    <property type="entry name" value="Periplasmic binding protein-like II"/>
    <property type="match status" value="1"/>
</dbReference>
<evidence type="ECO:0000256" key="3">
    <source>
        <dbReference type="ARBA" id="ARBA00023125"/>
    </source>
</evidence>
<organism evidence="6 7">
    <name type="scientific">Vreelandella songnenensis</name>
    <dbReference type="NCBI Taxonomy" id="1176243"/>
    <lineage>
        <taxon>Bacteria</taxon>
        <taxon>Pseudomonadati</taxon>
        <taxon>Pseudomonadota</taxon>
        <taxon>Gammaproteobacteria</taxon>
        <taxon>Oceanospirillales</taxon>
        <taxon>Halomonadaceae</taxon>
        <taxon>Vreelandella</taxon>
    </lineage>
</organism>
<protein>
    <submittedName>
        <fullName evidence="6">DNA-binding transcriptional LysR family regulator</fullName>
    </submittedName>
</protein>
<evidence type="ECO:0000313" key="6">
    <source>
        <dbReference type="EMBL" id="PRY64208.1"/>
    </source>
</evidence>
<dbReference type="InterPro" id="IPR036390">
    <property type="entry name" value="WH_DNA-bd_sf"/>
</dbReference>
<proteinExistence type="inferred from homology"/>
<accession>A0A2T0V2B9</accession>
<dbReference type="GO" id="GO:0043565">
    <property type="term" value="F:sequence-specific DNA binding"/>
    <property type="evidence" value="ECO:0007669"/>
    <property type="project" value="TreeGrafter"/>
</dbReference>
<dbReference type="Pfam" id="PF03466">
    <property type="entry name" value="LysR_substrate"/>
    <property type="match status" value="1"/>
</dbReference>
<dbReference type="AlphaFoldDB" id="A0A2T0V2B9"/>
<dbReference type="CDD" id="cd08422">
    <property type="entry name" value="PBP2_CrgA_like"/>
    <property type="match status" value="1"/>
</dbReference>
<dbReference type="PANTHER" id="PTHR30537:SF66">
    <property type="entry name" value="IRON-REGULATED VIRULENCE REGULATORY PROTEIN IRGB"/>
    <property type="match status" value="1"/>
</dbReference>
<dbReference type="GO" id="GO:0003700">
    <property type="term" value="F:DNA-binding transcription factor activity"/>
    <property type="evidence" value="ECO:0007669"/>
    <property type="project" value="InterPro"/>
</dbReference>
<dbReference type="Gene3D" id="3.40.190.290">
    <property type="match status" value="1"/>
</dbReference>
<dbReference type="InterPro" id="IPR005119">
    <property type="entry name" value="LysR_subst-bd"/>
</dbReference>
<keyword evidence="7" id="KW-1185">Reference proteome</keyword>
<sequence>MPKPYIGSAHTSGAPNLNRLAYFTAVIETGSFTAAAEQLGVTKAVVSQQVARLEQDVQTSLLIRSTRSVRTTQAGQLFYGRCVAILRDAEEAFAELNDGREAPTGVLRLTAPIDYGLSVIVPTITEFTKRYLNCRVETHFSDNMVDLMASDMDLAIRVGWLTQEHLQVRQVGTFKQHLVASPTWGDRLSDIQRPTELATLPWIANTALKKPRQCTFTAPNKSVETVDFTPHTAFDITLAVKEAVVSGIGLAVLPDYLVKEELKAGRLISVLPHWALASGNITAVFPETKFRPTKVRAFVDLLVERT</sequence>
<dbReference type="PROSITE" id="PS50931">
    <property type="entry name" value="HTH_LYSR"/>
    <property type="match status" value="1"/>
</dbReference>
<dbReference type="RefSeq" id="WP_106375179.1">
    <property type="nucleotide sequence ID" value="NZ_PVTK01000006.1"/>
</dbReference>
<comment type="caution">
    <text evidence="6">The sequence shown here is derived from an EMBL/GenBank/DDBJ whole genome shotgun (WGS) entry which is preliminary data.</text>
</comment>
<dbReference type="PRINTS" id="PR00039">
    <property type="entry name" value="HTHLYSR"/>
</dbReference>
<dbReference type="InterPro" id="IPR058163">
    <property type="entry name" value="LysR-type_TF_proteobact-type"/>
</dbReference>
<reference evidence="6 7" key="1">
    <citation type="submission" date="2018-03" db="EMBL/GenBank/DDBJ databases">
        <title>Genomic Encyclopedia of Type Strains, Phase III (KMG-III): the genomes of soil and plant-associated and newly described type strains.</title>
        <authorList>
            <person name="Whitman W."/>
        </authorList>
    </citation>
    <scope>NUCLEOTIDE SEQUENCE [LARGE SCALE GENOMIC DNA]</scope>
    <source>
        <strain evidence="6 7">CGMCC 1.12152</strain>
    </source>
</reference>
<keyword evidence="4" id="KW-0804">Transcription</keyword>
<evidence type="ECO:0000259" key="5">
    <source>
        <dbReference type="PROSITE" id="PS50931"/>
    </source>
</evidence>
<dbReference type="GO" id="GO:0006351">
    <property type="term" value="P:DNA-templated transcription"/>
    <property type="evidence" value="ECO:0007669"/>
    <property type="project" value="TreeGrafter"/>
</dbReference>
<dbReference type="Proteomes" id="UP000237647">
    <property type="component" value="Unassembled WGS sequence"/>
</dbReference>
<keyword evidence="2" id="KW-0805">Transcription regulation</keyword>
<dbReference type="FunFam" id="1.10.10.10:FF:000001">
    <property type="entry name" value="LysR family transcriptional regulator"/>
    <property type="match status" value="1"/>
</dbReference>
<feature type="domain" description="HTH lysR-type" evidence="5">
    <location>
        <begin position="15"/>
        <end position="72"/>
    </location>
</feature>
<dbReference type="EMBL" id="PVTK01000006">
    <property type="protein sequence ID" value="PRY64208.1"/>
    <property type="molecule type" value="Genomic_DNA"/>
</dbReference>
<evidence type="ECO:0000256" key="4">
    <source>
        <dbReference type="ARBA" id="ARBA00023163"/>
    </source>
</evidence>
<name>A0A2T0V2B9_9GAMM</name>
<comment type="similarity">
    <text evidence="1">Belongs to the LysR transcriptional regulatory family.</text>
</comment>
<keyword evidence="3 6" id="KW-0238">DNA-binding</keyword>
<evidence type="ECO:0000256" key="1">
    <source>
        <dbReference type="ARBA" id="ARBA00009437"/>
    </source>
</evidence>
<evidence type="ECO:0000313" key="7">
    <source>
        <dbReference type="Proteomes" id="UP000237647"/>
    </source>
</evidence>
<dbReference type="OrthoDB" id="9815676at2"/>